<name>A0ABT8MAV6_9EURY</name>
<reference evidence="1" key="1">
    <citation type="submission" date="2019-05" db="EMBL/GenBank/DDBJ databases">
        <title>Methanoculleus sp. FWC-SCC1, a methanogenic archaeon isolated from deep marine cold seep.</title>
        <authorList>
            <person name="Chen Y.-W."/>
            <person name="Chen S.-C."/>
            <person name="Teng N.-H."/>
            <person name="Lai M.-C."/>
        </authorList>
    </citation>
    <scope>NUCLEOTIDE SEQUENCE</scope>
    <source>
        <strain evidence="1">FWC-SCC1</strain>
    </source>
</reference>
<sequence>MYSKIRTLSDTLSLNKTSINLPKDAVLDAIIMKVSLTIANASGGAYSATGLDVLAALQEVRVISDGSTVHYALNGKDIAILNAFDGLFGSAPVAKDTVSIDDSASATKTYILVLNEGDILAVTKDSLELKAVFNTTLATGVTVSAATITVSVSENVYTPEEFVVKYGAGLEAAAEPKVYALSTGITANTELTGIIDLPTGTLHRRGVMTFTDASGVYGNADPGNVGLIVTSPDRRELLNVDYPTLRGILGYKHVVEGAPPVGCAIFNYAMEVASDGYGLRGWRWTKGDYQLAVKTANAGTLRYISCEHVVNARAFEAAERALIEGTPGF</sequence>
<accession>A0ABT8MAV6</accession>
<proteinExistence type="predicted"/>
<evidence type="ECO:0000313" key="2">
    <source>
        <dbReference type="Proteomes" id="UP001168338"/>
    </source>
</evidence>
<gene>
    <name evidence="1" type="ORF">FGU65_09285</name>
</gene>
<dbReference type="RefSeq" id="WP_301664216.1">
    <property type="nucleotide sequence ID" value="NZ_VCYH01000005.1"/>
</dbReference>
<keyword evidence="2" id="KW-1185">Reference proteome</keyword>
<dbReference type="Proteomes" id="UP001168338">
    <property type="component" value="Unassembled WGS sequence"/>
</dbReference>
<evidence type="ECO:0000313" key="1">
    <source>
        <dbReference type="EMBL" id="MDN7025077.1"/>
    </source>
</evidence>
<organism evidence="1 2">
    <name type="scientific">Methanoculleus frigidifontis</name>
    <dbReference type="NCBI Taxonomy" id="2584085"/>
    <lineage>
        <taxon>Archaea</taxon>
        <taxon>Methanobacteriati</taxon>
        <taxon>Methanobacteriota</taxon>
        <taxon>Stenosarchaea group</taxon>
        <taxon>Methanomicrobia</taxon>
        <taxon>Methanomicrobiales</taxon>
        <taxon>Methanomicrobiaceae</taxon>
        <taxon>Methanoculleus</taxon>
    </lineage>
</organism>
<dbReference type="EMBL" id="VCYH01000005">
    <property type="protein sequence ID" value="MDN7025077.1"/>
    <property type="molecule type" value="Genomic_DNA"/>
</dbReference>
<comment type="caution">
    <text evidence="1">The sequence shown here is derived from an EMBL/GenBank/DDBJ whole genome shotgun (WGS) entry which is preliminary data.</text>
</comment>
<protein>
    <submittedName>
        <fullName evidence="1">Uncharacterized protein</fullName>
    </submittedName>
</protein>